<dbReference type="InterPro" id="IPR000587">
    <property type="entry name" value="Creatinase_N"/>
</dbReference>
<feature type="domain" description="Creatinase N-terminal" evidence="6">
    <location>
        <begin position="3"/>
        <end position="127"/>
    </location>
</feature>
<dbReference type="Gene3D" id="3.40.350.10">
    <property type="entry name" value="Creatinase/prolidase N-terminal domain"/>
    <property type="match status" value="1"/>
</dbReference>
<dbReference type="Proteomes" id="UP000076476">
    <property type="component" value="Unassembled WGS sequence"/>
</dbReference>
<proteinExistence type="inferred from homology"/>
<dbReference type="PROSITE" id="PS00491">
    <property type="entry name" value="PROLINE_PEPTIDASE"/>
    <property type="match status" value="1"/>
</dbReference>
<dbReference type="InterPro" id="IPR050659">
    <property type="entry name" value="Peptidase_M24B"/>
</dbReference>
<dbReference type="EMBL" id="LWBR01000024">
    <property type="protein sequence ID" value="KZN96355.1"/>
    <property type="molecule type" value="Genomic_DNA"/>
</dbReference>
<evidence type="ECO:0000256" key="1">
    <source>
        <dbReference type="ARBA" id="ARBA00001936"/>
    </source>
</evidence>
<dbReference type="SUPFAM" id="SSF55920">
    <property type="entry name" value="Creatinase/aminopeptidase"/>
    <property type="match status" value="1"/>
</dbReference>
<protein>
    <submittedName>
        <fullName evidence="7">Xaa-Pro dipeptidase</fullName>
    </submittedName>
</protein>
<dbReference type="PANTHER" id="PTHR46112:SF3">
    <property type="entry name" value="AMINOPEPTIDASE YPDF"/>
    <property type="match status" value="1"/>
</dbReference>
<dbReference type="CDD" id="cd01092">
    <property type="entry name" value="APP-like"/>
    <property type="match status" value="1"/>
</dbReference>
<dbReference type="InterPro" id="IPR001131">
    <property type="entry name" value="Peptidase_M24B_aminopep-P_CS"/>
</dbReference>
<evidence type="ECO:0000256" key="4">
    <source>
        <dbReference type="ARBA" id="ARBA00022801"/>
    </source>
</evidence>
<sequence>MKLEKVRSQMEQLNIDGMLITNEYNRRYLTGFTGTAGVALVAKEDACFITDFRYVEQSKKQVKHFRIVQHSGSIFEEVAAQAKKMGIKTLGFEQDHLSYSTYTSYKDVLKGIEFVPVSNIVEKLRLIKTDEEIKILKEAAEIVDAAFTHILHMIRPGVREIELANELEFFMRKKGAASSSFDTIVASGYRSALPHGVASEKPIEKGELVTFDFGAYYKGYCSDMTRTIAVGDPGDEMKEIYNIVLEAQKKGVRKIKSGMTGREADAVTRTYIEDKGYGEYFGHSTGHGIGLEIHEGPTLSARSDTVLQPGMVVTVEPGIYLPGKGGVRIEDDILITEHGNEVLTHSKKELIIL</sequence>
<keyword evidence="4" id="KW-0378">Hydrolase</keyword>
<dbReference type="AlphaFoldDB" id="A0A165XS66"/>
<evidence type="ECO:0000256" key="3">
    <source>
        <dbReference type="ARBA" id="ARBA00022723"/>
    </source>
</evidence>
<evidence type="ECO:0000256" key="2">
    <source>
        <dbReference type="ARBA" id="ARBA00008766"/>
    </source>
</evidence>
<dbReference type="Pfam" id="PF00557">
    <property type="entry name" value="Peptidase_M24"/>
    <property type="match status" value="1"/>
</dbReference>
<dbReference type="InterPro" id="IPR029149">
    <property type="entry name" value="Creatin/AminoP/Spt16_N"/>
</dbReference>
<feature type="domain" description="Peptidase M24" evidence="5">
    <location>
        <begin position="135"/>
        <end position="337"/>
    </location>
</feature>
<evidence type="ECO:0000259" key="6">
    <source>
        <dbReference type="Pfam" id="PF01321"/>
    </source>
</evidence>
<dbReference type="SUPFAM" id="SSF53092">
    <property type="entry name" value="Creatinase/prolidase N-terminal domain"/>
    <property type="match status" value="1"/>
</dbReference>
<dbReference type="STRING" id="33936.AZI98_09880"/>
<comment type="cofactor">
    <cofactor evidence="1">
        <name>Mn(2+)</name>
        <dbReference type="ChEBI" id="CHEBI:29035"/>
    </cofactor>
</comment>
<reference evidence="7 8" key="1">
    <citation type="submission" date="2016-04" db="EMBL/GenBank/DDBJ databases">
        <title>Draft genome sequence of Aeribacillus pallidus 8m3 from petroleum reservoir.</title>
        <authorList>
            <person name="Poltaraus A.B."/>
            <person name="Nazina T.N."/>
            <person name="Tourova T.P."/>
            <person name="Malakho S.M."/>
            <person name="Korshunova A.V."/>
            <person name="Sokolova D.S."/>
        </authorList>
    </citation>
    <scope>NUCLEOTIDE SEQUENCE [LARGE SCALE GENOMIC DNA]</scope>
    <source>
        <strain evidence="7 8">8m3</strain>
    </source>
</reference>
<dbReference type="Pfam" id="PF01321">
    <property type="entry name" value="Creatinase_N"/>
    <property type="match status" value="1"/>
</dbReference>
<comment type="caution">
    <text evidence="7">The sequence shown here is derived from an EMBL/GenBank/DDBJ whole genome shotgun (WGS) entry which is preliminary data.</text>
</comment>
<evidence type="ECO:0000259" key="5">
    <source>
        <dbReference type="Pfam" id="PF00557"/>
    </source>
</evidence>
<evidence type="ECO:0000313" key="7">
    <source>
        <dbReference type="EMBL" id="KZN96355.1"/>
    </source>
</evidence>
<dbReference type="GO" id="GO:0008235">
    <property type="term" value="F:metalloexopeptidase activity"/>
    <property type="evidence" value="ECO:0007669"/>
    <property type="project" value="UniProtKB-ARBA"/>
</dbReference>
<keyword evidence="8" id="KW-1185">Reference proteome</keyword>
<dbReference type="InterPro" id="IPR001714">
    <property type="entry name" value="Pept_M24_MAP"/>
</dbReference>
<name>A0A165XS66_9BACI</name>
<dbReference type="RefSeq" id="WP_063388114.1">
    <property type="nucleotide sequence ID" value="NZ_LWBR01000024.1"/>
</dbReference>
<dbReference type="FunFam" id="3.90.230.10:FF:000014">
    <property type="entry name" value="Aminopeptidase P family protein"/>
    <property type="match status" value="1"/>
</dbReference>
<gene>
    <name evidence="7" type="ORF">AZI98_09880</name>
</gene>
<dbReference type="GO" id="GO:0046872">
    <property type="term" value="F:metal ion binding"/>
    <property type="evidence" value="ECO:0007669"/>
    <property type="project" value="UniProtKB-KW"/>
</dbReference>
<dbReference type="InterPro" id="IPR036005">
    <property type="entry name" value="Creatinase/aminopeptidase-like"/>
</dbReference>
<dbReference type="InterPro" id="IPR000994">
    <property type="entry name" value="Pept_M24"/>
</dbReference>
<dbReference type="OrthoDB" id="9806388at2"/>
<dbReference type="PRINTS" id="PR00599">
    <property type="entry name" value="MAPEPTIDASE"/>
</dbReference>
<evidence type="ECO:0000313" key="8">
    <source>
        <dbReference type="Proteomes" id="UP000076476"/>
    </source>
</evidence>
<organism evidence="7 8">
    <name type="scientific">Aeribacillus pallidus</name>
    <dbReference type="NCBI Taxonomy" id="33936"/>
    <lineage>
        <taxon>Bacteria</taxon>
        <taxon>Bacillati</taxon>
        <taxon>Bacillota</taxon>
        <taxon>Bacilli</taxon>
        <taxon>Bacillales</taxon>
        <taxon>Bacillaceae</taxon>
        <taxon>Aeribacillus</taxon>
    </lineage>
</organism>
<dbReference type="Gene3D" id="3.90.230.10">
    <property type="entry name" value="Creatinase/methionine aminopeptidase superfamily"/>
    <property type="match status" value="1"/>
</dbReference>
<dbReference type="PANTHER" id="PTHR46112">
    <property type="entry name" value="AMINOPEPTIDASE"/>
    <property type="match status" value="1"/>
</dbReference>
<dbReference type="GO" id="GO:0004177">
    <property type="term" value="F:aminopeptidase activity"/>
    <property type="evidence" value="ECO:0007669"/>
    <property type="project" value="UniProtKB-ARBA"/>
</dbReference>
<accession>A0A165XS66</accession>
<comment type="similarity">
    <text evidence="2">Belongs to the peptidase M24B family.</text>
</comment>
<keyword evidence="3" id="KW-0479">Metal-binding</keyword>